<keyword evidence="4" id="KW-1185">Reference proteome</keyword>
<dbReference type="Pfam" id="PF25874">
    <property type="entry name" value="WHD_plant_repro"/>
    <property type="match status" value="1"/>
</dbReference>
<evidence type="ECO:0000313" key="4">
    <source>
        <dbReference type="Proteomes" id="UP000594263"/>
    </source>
</evidence>
<evidence type="ECO:0000313" key="3">
    <source>
        <dbReference type="EnsemblPlants" id="Kaladp0008s0052.1.v1.1"/>
    </source>
</evidence>
<dbReference type="GO" id="GO:0007131">
    <property type="term" value="P:reciprocal meiotic recombination"/>
    <property type="evidence" value="ECO:0007669"/>
    <property type="project" value="InterPro"/>
</dbReference>
<protein>
    <recommendedName>
        <fullName evidence="2">PTC1-like winged helix-turn-helix domain-containing protein</fullName>
    </recommendedName>
</protein>
<feature type="compositionally biased region" description="Polar residues" evidence="1">
    <location>
        <begin position="11"/>
        <end position="41"/>
    </location>
</feature>
<feature type="region of interest" description="Disordered" evidence="1">
    <location>
        <begin position="1"/>
        <end position="41"/>
    </location>
</feature>
<dbReference type="EnsemblPlants" id="Kaladp0008s0052.1.v1.1">
    <property type="protein sequence ID" value="Kaladp0008s0052.1.v1.1"/>
    <property type="gene ID" value="Kaladp0008s0052.v1.1"/>
</dbReference>
<feature type="region of interest" description="Disordered" evidence="1">
    <location>
        <begin position="59"/>
        <end position="78"/>
    </location>
</feature>
<dbReference type="InterPro" id="IPR044221">
    <property type="entry name" value="DYAD/AMEIOTIC1"/>
</dbReference>
<evidence type="ECO:0000259" key="2">
    <source>
        <dbReference type="Pfam" id="PF25874"/>
    </source>
</evidence>
<dbReference type="Gramene" id="Kaladp0008s0052.1.v1.1">
    <property type="protein sequence ID" value="Kaladp0008s0052.1.v1.1"/>
    <property type="gene ID" value="Kaladp0008s0052.v1.1"/>
</dbReference>
<dbReference type="Proteomes" id="UP000594263">
    <property type="component" value="Unplaced"/>
</dbReference>
<dbReference type="PANTHER" id="PTHR46740:SF1">
    <property type="entry name" value="DYAD PROTEIN"/>
    <property type="match status" value="1"/>
</dbReference>
<feature type="domain" description="PTC1-like winged helix-turn-helix" evidence="2">
    <location>
        <begin position="109"/>
        <end position="191"/>
    </location>
</feature>
<evidence type="ECO:0000256" key="1">
    <source>
        <dbReference type="SAM" id="MobiDB-lite"/>
    </source>
</evidence>
<dbReference type="PANTHER" id="PTHR46740">
    <property type="entry name" value="PROTEIN DYAD"/>
    <property type="match status" value="1"/>
</dbReference>
<name>A0A7N0RBF7_KALFE</name>
<dbReference type="OMA" id="YNTDGAM"/>
<sequence length="515" mass="58228">MVRSVVCKRSPLSSLKKQTTSPPSSLRMQSISLKKQSVSPPSSSIILHKDMIKTEHVEENEANESYGTRGSKGKHSPLFGKSELYQMVKRSDFHSHKRCKRTKQTTAGRWSTTRYEQAEENMLKIMKCEGAVFGNPISRTALRSAARKFIGDTGLLDHLLKHMDGKVAPGGCERFRRWHNFNGQMEYWLESADLFDIRKEAGIQDPFWMPPTGWKPGCSPSDSSGFPAELKMLREEMDKMKRDFQVLMLKKAEEDKANHTPSSSAGNQEVNSGTCFASMQSEMSNWREKIKKQLYEISSSLGSVQDACINLEKWKGRIEQKLLDVSISVSTMQKSRRSNTFSPSVPDNWDFFSNPDLVGAQSDDFASWLGGSELIDLQLPDYGDVPWMESFDLIKEEPDMNPLNSGPTYALELYPSNNSSKERIDAGDLEIIKKEMYDMKRELHNVSLKKDDDGHATLMSDSSVSDGSKPDLENSILMLQDFYQDVVKMKADIERQVKEISTSLHGSEVSTQHTI</sequence>
<organism evidence="3 4">
    <name type="scientific">Kalanchoe fedtschenkoi</name>
    <name type="common">Lavender scallops</name>
    <name type="synonym">South American air plant</name>
    <dbReference type="NCBI Taxonomy" id="63787"/>
    <lineage>
        <taxon>Eukaryota</taxon>
        <taxon>Viridiplantae</taxon>
        <taxon>Streptophyta</taxon>
        <taxon>Embryophyta</taxon>
        <taxon>Tracheophyta</taxon>
        <taxon>Spermatophyta</taxon>
        <taxon>Magnoliopsida</taxon>
        <taxon>eudicotyledons</taxon>
        <taxon>Gunneridae</taxon>
        <taxon>Pentapetalae</taxon>
        <taxon>Saxifragales</taxon>
        <taxon>Crassulaceae</taxon>
        <taxon>Kalanchoe</taxon>
    </lineage>
</organism>
<dbReference type="InterPro" id="IPR059080">
    <property type="entry name" value="WHD_PTC1"/>
</dbReference>
<proteinExistence type="predicted"/>
<dbReference type="AlphaFoldDB" id="A0A7N0RBF7"/>
<reference evidence="3" key="1">
    <citation type="submission" date="2021-01" db="UniProtKB">
        <authorList>
            <consortium name="EnsemblPlants"/>
        </authorList>
    </citation>
    <scope>IDENTIFICATION</scope>
</reference>
<dbReference type="GO" id="GO:0051177">
    <property type="term" value="P:meiotic sister chromatid cohesion"/>
    <property type="evidence" value="ECO:0007669"/>
    <property type="project" value="InterPro"/>
</dbReference>
<accession>A0A7N0RBF7</accession>